<evidence type="ECO:0000313" key="9">
    <source>
        <dbReference type="EMBL" id="SMA49394.1"/>
    </source>
</evidence>
<name>A0A1X7AMU5_9GAMM</name>
<feature type="transmembrane region" description="Helical" evidence="7">
    <location>
        <begin position="434"/>
        <end position="454"/>
    </location>
</feature>
<dbReference type="GO" id="GO:0055085">
    <property type="term" value="P:transmembrane transport"/>
    <property type="evidence" value="ECO:0007669"/>
    <property type="project" value="InterPro"/>
</dbReference>
<evidence type="ECO:0000256" key="3">
    <source>
        <dbReference type="ARBA" id="ARBA00022475"/>
    </source>
</evidence>
<dbReference type="InterPro" id="IPR035906">
    <property type="entry name" value="MetI-like_sf"/>
</dbReference>
<feature type="transmembrane region" description="Helical" evidence="7">
    <location>
        <begin position="537"/>
        <end position="558"/>
    </location>
</feature>
<feature type="transmembrane region" description="Helical" evidence="7">
    <location>
        <begin position="21"/>
        <end position="48"/>
    </location>
</feature>
<evidence type="ECO:0000256" key="5">
    <source>
        <dbReference type="ARBA" id="ARBA00022989"/>
    </source>
</evidence>
<dbReference type="InterPro" id="IPR000515">
    <property type="entry name" value="MetI-like"/>
</dbReference>
<dbReference type="GO" id="GO:0005886">
    <property type="term" value="C:plasma membrane"/>
    <property type="evidence" value="ECO:0007669"/>
    <property type="project" value="UniProtKB-SubCell"/>
</dbReference>
<evidence type="ECO:0000256" key="1">
    <source>
        <dbReference type="ARBA" id="ARBA00004651"/>
    </source>
</evidence>
<gene>
    <name evidence="9" type="primary">ynjC</name>
    <name evidence="9" type="ORF">EHSB41UT_03231</name>
</gene>
<evidence type="ECO:0000259" key="8">
    <source>
        <dbReference type="PROSITE" id="PS50928"/>
    </source>
</evidence>
<keyword evidence="2" id="KW-0813">Transport</keyword>
<dbReference type="SUPFAM" id="SSF161098">
    <property type="entry name" value="MetI-like"/>
    <property type="match status" value="2"/>
</dbReference>
<feature type="transmembrane region" description="Helical" evidence="7">
    <location>
        <begin position="259"/>
        <end position="284"/>
    </location>
</feature>
<dbReference type="PROSITE" id="PS50928">
    <property type="entry name" value="ABC_TM1"/>
    <property type="match status" value="2"/>
</dbReference>
<keyword evidence="10" id="KW-1185">Reference proteome</keyword>
<evidence type="ECO:0000313" key="10">
    <source>
        <dbReference type="Proteomes" id="UP000196573"/>
    </source>
</evidence>
<protein>
    <submittedName>
        <fullName evidence="9">Inner membrane ABC transporter permease protein YnjC</fullName>
    </submittedName>
</protein>
<sequence length="581" mass="64716">MSASPFAAGRPQRRLVHSLAGLIPWLFPLLTLIGLSGILLPSFGWLPALGKESFSLEPWQILWETPALGQMVFTTLFTGFAATILSLLLSFLFLATCWKTRFWTLTERLLSPLLAIPHSALTIGVVFLLSPSGLLSRLLAGPMGWQHPPDLLTVNDPYGFSLILALVLKEAPFLCLMLIAAVSQTPVQRLLLTGQSLGYSAWQCWLKLVWPVLYPKIRLSVLIVLAFSLSVVDVSLIIGPTLPPLFPVQILHWQQDPDLLMALPAAAGALTLMVLTGLSLLLWLSIEKVMVRLSSTWLVNGYRGKSRPFIQVSSRLLPSLSLLLAFLSLLIIVIWSFSWRWRFPDLLPADLSLRVWSRYFDGVYEPLFSTLTIALASTVLSLLLSLVCLEFRTANQSRFNRLHLAFFYLPLLLPQMSLLLGLQTPLVALHLDGQWTTVVFYHLIYVFPYCYLSLADPWQKYDQRYTQAGLLLSGSPVRTFVRVKLPMLLSPLLTAFALGIAVSTALYLPTLMAGAGRYETLTTEAVALSSGGNRRLLSLYAVLQMVVPLVFFSLALLLPRLLQKLQQRRTSQSLPHSEVPS</sequence>
<feature type="transmembrane region" description="Helical" evidence="7">
    <location>
        <begin position="68"/>
        <end position="97"/>
    </location>
</feature>
<keyword evidence="4 7" id="KW-0812">Transmembrane</keyword>
<accession>A0A1X7AMU5</accession>
<evidence type="ECO:0000256" key="2">
    <source>
        <dbReference type="ARBA" id="ARBA00022448"/>
    </source>
</evidence>
<comment type="subcellular location">
    <subcellularLocation>
        <location evidence="1">Cell membrane</location>
        <topology evidence="1">Multi-pass membrane protein</topology>
    </subcellularLocation>
</comment>
<feature type="transmembrane region" description="Helical" evidence="7">
    <location>
        <begin position="109"/>
        <end position="129"/>
    </location>
</feature>
<dbReference type="Gene3D" id="1.10.3720.10">
    <property type="entry name" value="MetI-like"/>
    <property type="match status" value="2"/>
</dbReference>
<dbReference type="PANTHER" id="PTHR30183:SF6">
    <property type="entry name" value="INNER MEMBRANE ABC TRANSPORTER PERMEASE PROTEIN YNJC"/>
    <property type="match status" value="1"/>
</dbReference>
<keyword evidence="5 7" id="KW-1133">Transmembrane helix</keyword>
<organism evidence="9 10">
    <name type="scientific">Parendozoicomonas haliclonae</name>
    <dbReference type="NCBI Taxonomy" id="1960125"/>
    <lineage>
        <taxon>Bacteria</taxon>
        <taxon>Pseudomonadati</taxon>
        <taxon>Pseudomonadota</taxon>
        <taxon>Gammaproteobacteria</taxon>
        <taxon>Oceanospirillales</taxon>
        <taxon>Endozoicomonadaceae</taxon>
        <taxon>Parendozoicomonas</taxon>
    </lineage>
</organism>
<feature type="transmembrane region" description="Helical" evidence="7">
    <location>
        <begin position="367"/>
        <end position="389"/>
    </location>
</feature>
<dbReference type="EMBL" id="FWPT01000007">
    <property type="protein sequence ID" value="SMA49394.1"/>
    <property type="molecule type" value="Genomic_DNA"/>
</dbReference>
<feature type="transmembrane region" description="Helical" evidence="7">
    <location>
        <begin position="401"/>
        <end position="422"/>
    </location>
</feature>
<feature type="domain" description="ABC transmembrane type-1" evidence="8">
    <location>
        <begin position="367"/>
        <end position="558"/>
    </location>
</feature>
<dbReference type="Proteomes" id="UP000196573">
    <property type="component" value="Unassembled WGS sequence"/>
</dbReference>
<evidence type="ECO:0000256" key="7">
    <source>
        <dbReference type="SAM" id="Phobius"/>
    </source>
</evidence>
<dbReference type="OrthoDB" id="7852521at2"/>
<dbReference type="RefSeq" id="WP_087111705.1">
    <property type="nucleotide sequence ID" value="NZ_CBCSCN010000007.1"/>
</dbReference>
<dbReference type="PANTHER" id="PTHR30183">
    <property type="entry name" value="MOLYBDENUM TRANSPORT SYSTEM PERMEASE PROTEIN MODB"/>
    <property type="match status" value="1"/>
</dbReference>
<evidence type="ECO:0000256" key="6">
    <source>
        <dbReference type="ARBA" id="ARBA00023136"/>
    </source>
</evidence>
<proteinExistence type="predicted"/>
<feature type="domain" description="ABC transmembrane type-1" evidence="8">
    <location>
        <begin position="72"/>
        <end position="282"/>
    </location>
</feature>
<evidence type="ECO:0000256" key="4">
    <source>
        <dbReference type="ARBA" id="ARBA00022692"/>
    </source>
</evidence>
<feature type="transmembrane region" description="Helical" evidence="7">
    <location>
        <begin position="488"/>
        <end position="508"/>
    </location>
</feature>
<feature type="transmembrane region" description="Helical" evidence="7">
    <location>
        <begin position="316"/>
        <end position="337"/>
    </location>
</feature>
<dbReference type="AlphaFoldDB" id="A0A1X7AMU5"/>
<reference evidence="9 10" key="1">
    <citation type="submission" date="2017-03" db="EMBL/GenBank/DDBJ databases">
        <authorList>
            <person name="Afonso C.L."/>
            <person name="Miller P.J."/>
            <person name="Scott M.A."/>
            <person name="Spackman E."/>
            <person name="Goraichik I."/>
            <person name="Dimitrov K.M."/>
            <person name="Suarez D.L."/>
            <person name="Swayne D.E."/>
        </authorList>
    </citation>
    <scope>NUCLEOTIDE SEQUENCE [LARGE SCALE GENOMIC DNA]</scope>
    <source>
        <strain evidence="9">SB41UT1</strain>
    </source>
</reference>
<feature type="transmembrane region" description="Helical" evidence="7">
    <location>
        <begin position="217"/>
        <end position="239"/>
    </location>
</feature>
<feature type="transmembrane region" description="Helical" evidence="7">
    <location>
        <begin position="158"/>
        <end position="182"/>
    </location>
</feature>
<keyword evidence="6 7" id="KW-0472">Membrane</keyword>
<keyword evidence="3" id="KW-1003">Cell membrane</keyword>